<dbReference type="EC" id="2.7.13.3" evidence="2"/>
<feature type="transmembrane region" description="Helical" evidence="7">
    <location>
        <begin position="60"/>
        <end position="81"/>
    </location>
</feature>
<keyword evidence="7" id="KW-0812">Transmembrane</keyword>
<evidence type="ECO:0000256" key="4">
    <source>
        <dbReference type="ARBA" id="ARBA00022679"/>
    </source>
</evidence>
<dbReference type="Proteomes" id="UP001165667">
    <property type="component" value="Unassembled WGS sequence"/>
</dbReference>
<evidence type="ECO:0000259" key="8">
    <source>
        <dbReference type="PROSITE" id="PS50109"/>
    </source>
</evidence>
<keyword evidence="7" id="KW-0472">Membrane</keyword>
<dbReference type="SMART" id="SM00387">
    <property type="entry name" value="HATPase_c"/>
    <property type="match status" value="1"/>
</dbReference>
<keyword evidence="4" id="KW-0808">Transferase</keyword>
<proteinExistence type="predicted"/>
<dbReference type="SUPFAM" id="SSF52172">
    <property type="entry name" value="CheY-like"/>
    <property type="match status" value="1"/>
</dbReference>
<organism evidence="10 11">
    <name type="scientific">Lichenifustis flavocetrariae</name>
    <dbReference type="NCBI Taxonomy" id="2949735"/>
    <lineage>
        <taxon>Bacteria</taxon>
        <taxon>Pseudomonadati</taxon>
        <taxon>Pseudomonadota</taxon>
        <taxon>Alphaproteobacteria</taxon>
        <taxon>Hyphomicrobiales</taxon>
        <taxon>Lichenihabitantaceae</taxon>
        <taxon>Lichenifustis</taxon>
    </lineage>
</organism>
<feature type="transmembrane region" description="Helical" evidence="7">
    <location>
        <begin position="26"/>
        <end position="54"/>
    </location>
</feature>
<feature type="domain" description="Response regulatory" evidence="9">
    <location>
        <begin position="469"/>
        <end position="586"/>
    </location>
</feature>
<dbReference type="InterPro" id="IPR004358">
    <property type="entry name" value="Sig_transdc_His_kin-like_C"/>
</dbReference>
<evidence type="ECO:0000313" key="11">
    <source>
        <dbReference type="Proteomes" id="UP001165667"/>
    </source>
</evidence>
<dbReference type="RefSeq" id="WP_282586725.1">
    <property type="nucleotide sequence ID" value="NZ_JAMOIM010000015.1"/>
</dbReference>
<dbReference type="Pfam" id="PF00512">
    <property type="entry name" value="HisKA"/>
    <property type="match status" value="1"/>
</dbReference>
<evidence type="ECO:0000259" key="9">
    <source>
        <dbReference type="PROSITE" id="PS50110"/>
    </source>
</evidence>
<dbReference type="InterPro" id="IPR036097">
    <property type="entry name" value="HisK_dim/P_sf"/>
</dbReference>
<feature type="modified residue" description="4-aspartylphosphate" evidence="6">
    <location>
        <position position="520"/>
    </location>
</feature>
<dbReference type="AlphaFoldDB" id="A0AA41Z6V7"/>
<dbReference type="PANTHER" id="PTHR43047">
    <property type="entry name" value="TWO-COMPONENT HISTIDINE PROTEIN KINASE"/>
    <property type="match status" value="1"/>
</dbReference>
<dbReference type="SMART" id="SM00388">
    <property type="entry name" value="HisKA"/>
    <property type="match status" value="1"/>
</dbReference>
<comment type="catalytic activity">
    <reaction evidence="1">
        <text>ATP + protein L-histidine = ADP + protein N-phospho-L-histidine.</text>
        <dbReference type="EC" id="2.7.13.3"/>
    </reaction>
</comment>
<keyword evidence="5 10" id="KW-0418">Kinase</keyword>
<keyword evidence="7" id="KW-1133">Transmembrane helix</keyword>
<keyword evidence="3 6" id="KW-0597">Phosphoprotein</keyword>
<dbReference type="PRINTS" id="PR00344">
    <property type="entry name" value="BCTRLSENSOR"/>
</dbReference>
<comment type="caution">
    <text evidence="10">The sequence shown here is derived from an EMBL/GenBank/DDBJ whole genome shotgun (WGS) entry which is preliminary data.</text>
</comment>
<reference evidence="10" key="1">
    <citation type="submission" date="2022-05" db="EMBL/GenBank/DDBJ databases">
        <authorList>
            <person name="Pankratov T."/>
        </authorList>
    </citation>
    <scope>NUCLEOTIDE SEQUENCE</scope>
    <source>
        <strain evidence="10">BP6-180914</strain>
    </source>
</reference>
<dbReference type="InterPro" id="IPR005467">
    <property type="entry name" value="His_kinase_dom"/>
</dbReference>
<dbReference type="FunFam" id="3.30.565.10:FF:000049">
    <property type="entry name" value="Two-component sensor histidine kinase"/>
    <property type="match status" value="1"/>
</dbReference>
<accession>A0AA41Z6V7</accession>
<dbReference type="InterPro" id="IPR011006">
    <property type="entry name" value="CheY-like_superfamily"/>
</dbReference>
<dbReference type="GO" id="GO:0005886">
    <property type="term" value="C:plasma membrane"/>
    <property type="evidence" value="ECO:0007669"/>
    <property type="project" value="TreeGrafter"/>
</dbReference>
<dbReference type="SUPFAM" id="SSF47384">
    <property type="entry name" value="Homodimeric domain of signal transducing histidine kinase"/>
    <property type="match status" value="1"/>
</dbReference>
<dbReference type="Gene3D" id="3.40.50.2300">
    <property type="match status" value="1"/>
</dbReference>
<dbReference type="PANTHER" id="PTHR43047:SF9">
    <property type="entry name" value="HISTIDINE KINASE"/>
    <property type="match status" value="1"/>
</dbReference>
<evidence type="ECO:0000256" key="5">
    <source>
        <dbReference type="ARBA" id="ARBA00022777"/>
    </source>
</evidence>
<dbReference type="EMBL" id="JAMOIM010000015">
    <property type="protein sequence ID" value="MCW6510347.1"/>
    <property type="molecule type" value="Genomic_DNA"/>
</dbReference>
<dbReference type="Gene3D" id="3.30.565.10">
    <property type="entry name" value="Histidine kinase-like ATPase, C-terminal domain"/>
    <property type="match status" value="1"/>
</dbReference>
<dbReference type="GO" id="GO:0009927">
    <property type="term" value="F:histidine phosphotransfer kinase activity"/>
    <property type="evidence" value="ECO:0007669"/>
    <property type="project" value="TreeGrafter"/>
</dbReference>
<feature type="domain" description="Histidine kinase" evidence="8">
    <location>
        <begin position="235"/>
        <end position="448"/>
    </location>
</feature>
<keyword evidence="11" id="KW-1185">Reference proteome</keyword>
<dbReference type="InterPro" id="IPR003594">
    <property type="entry name" value="HATPase_dom"/>
</dbReference>
<gene>
    <name evidence="10" type="ORF">M8523_20220</name>
</gene>
<dbReference type="CDD" id="cd00156">
    <property type="entry name" value="REC"/>
    <property type="match status" value="1"/>
</dbReference>
<feature type="transmembrane region" description="Helical" evidence="7">
    <location>
        <begin position="175"/>
        <end position="196"/>
    </location>
</feature>
<evidence type="ECO:0000256" key="7">
    <source>
        <dbReference type="SAM" id="Phobius"/>
    </source>
</evidence>
<sequence length="603" mass="64619">MAPEIPSLPRPEALPTERTGVEQIEAVFGTVTVGVCGAAFAAGNLAAVLCHLGVLGWRTGITWTSYIAICAVGHILLCRAYRRSRPVGDRWRLWAHLFTAICLAEGIGWGWAPIGLTVGGNSDVKHLTVLIMAGVAAGSIPAFSPYLPAFFALFLPATIPALIAALLSADPVQHASFTLVLLFILFIGGLGVKANLSFKQLVGLRIRTEEMAGDLQRQKDIAEQANKAKSTFLAAASHDLRQPVHALGLFVGALRGVALPLEGRRLVEQIEVSTNAMDSLFTALLDISRLDAGAVEVQRQPFVIGSLLDRICRDHAEDAKLKGVSLKARGCAAVVDCDPVLLERVVRNLVSNAVRYTERGRILVGCRRRQGEVLVQVWDTGPGIPPEQHDKIFQEYYQLGNSERDRAKGLGLGLAIVRRLTDLLGCRLKLQSRPGHGSCFEVSIPMASGPGWEIEPAGGDVSGAPAHGLIVVIDDEEAIRAAMQSLLTGWGYDVVAAASGDEAIRRLSTCPVQPGLLVSDYRLREGENGIDVIERLRSEYNEPLPALLITGDTAPDRLSEAQASGLLLLHKPVSNSKLRAAIINLMASADASEAAREELSVDS</sequence>
<feature type="transmembrane region" description="Helical" evidence="7">
    <location>
        <begin position="93"/>
        <end position="112"/>
    </location>
</feature>
<dbReference type="InterPro" id="IPR036890">
    <property type="entry name" value="HATPase_C_sf"/>
</dbReference>
<dbReference type="Gene3D" id="1.10.287.130">
    <property type="match status" value="1"/>
</dbReference>
<feature type="transmembrane region" description="Helical" evidence="7">
    <location>
        <begin position="150"/>
        <end position="169"/>
    </location>
</feature>
<dbReference type="InterPro" id="IPR003661">
    <property type="entry name" value="HisK_dim/P_dom"/>
</dbReference>
<dbReference type="SUPFAM" id="SSF55874">
    <property type="entry name" value="ATPase domain of HSP90 chaperone/DNA topoisomerase II/histidine kinase"/>
    <property type="match status" value="1"/>
</dbReference>
<dbReference type="SMART" id="SM00448">
    <property type="entry name" value="REC"/>
    <property type="match status" value="1"/>
</dbReference>
<evidence type="ECO:0000256" key="3">
    <source>
        <dbReference type="ARBA" id="ARBA00022553"/>
    </source>
</evidence>
<evidence type="ECO:0000256" key="2">
    <source>
        <dbReference type="ARBA" id="ARBA00012438"/>
    </source>
</evidence>
<dbReference type="Pfam" id="PF00072">
    <property type="entry name" value="Response_reg"/>
    <property type="match status" value="1"/>
</dbReference>
<evidence type="ECO:0000256" key="1">
    <source>
        <dbReference type="ARBA" id="ARBA00000085"/>
    </source>
</evidence>
<protein>
    <recommendedName>
        <fullName evidence="2">histidine kinase</fullName>
        <ecNumber evidence="2">2.7.13.3</ecNumber>
    </recommendedName>
</protein>
<dbReference type="InterPro" id="IPR001789">
    <property type="entry name" value="Sig_transdc_resp-reg_receiver"/>
</dbReference>
<dbReference type="PROSITE" id="PS50109">
    <property type="entry name" value="HIS_KIN"/>
    <property type="match status" value="1"/>
</dbReference>
<name>A0AA41Z6V7_9HYPH</name>
<dbReference type="GO" id="GO:0000155">
    <property type="term" value="F:phosphorelay sensor kinase activity"/>
    <property type="evidence" value="ECO:0007669"/>
    <property type="project" value="InterPro"/>
</dbReference>
<dbReference type="CDD" id="cd00082">
    <property type="entry name" value="HisKA"/>
    <property type="match status" value="1"/>
</dbReference>
<dbReference type="PROSITE" id="PS50110">
    <property type="entry name" value="RESPONSE_REGULATORY"/>
    <property type="match status" value="1"/>
</dbReference>
<evidence type="ECO:0000256" key="6">
    <source>
        <dbReference type="PROSITE-ProRule" id="PRU00169"/>
    </source>
</evidence>
<evidence type="ECO:0000313" key="10">
    <source>
        <dbReference type="EMBL" id="MCW6510347.1"/>
    </source>
</evidence>
<dbReference type="Pfam" id="PF02518">
    <property type="entry name" value="HATPase_c"/>
    <property type="match status" value="1"/>
</dbReference>